<dbReference type="RefSeq" id="WP_192768690.1">
    <property type="nucleotide sequence ID" value="NZ_JADBEB010000001.1"/>
</dbReference>
<dbReference type="FunFam" id="2.30.38.10:FF:000001">
    <property type="entry name" value="Non-ribosomal peptide synthetase PvdI"/>
    <property type="match status" value="3"/>
</dbReference>
<comment type="similarity">
    <text evidence="2">Belongs to the ATP-dependent AMP-binding enzyme family.</text>
</comment>
<evidence type="ECO:0000256" key="1">
    <source>
        <dbReference type="ARBA" id="ARBA00001957"/>
    </source>
</evidence>
<dbReference type="SUPFAM" id="SSF53474">
    <property type="entry name" value="alpha/beta-Hydrolases"/>
    <property type="match status" value="1"/>
</dbReference>
<gene>
    <name evidence="6" type="ORF">H4W31_004818</name>
</gene>
<dbReference type="InterPro" id="IPR045851">
    <property type="entry name" value="AMP-bd_C_sf"/>
</dbReference>
<evidence type="ECO:0000256" key="2">
    <source>
        <dbReference type="ARBA" id="ARBA00006432"/>
    </source>
</evidence>
<reference evidence="6" key="1">
    <citation type="submission" date="2020-10" db="EMBL/GenBank/DDBJ databases">
        <title>Sequencing the genomes of 1000 actinobacteria strains.</title>
        <authorList>
            <person name="Klenk H.-P."/>
        </authorList>
    </citation>
    <scope>NUCLEOTIDE SEQUENCE</scope>
    <source>
        <strain evidence="6">DSM 46832</strain>
    </source>
</reference>
<dbReference type="Gene3D" id="1.10.1200.10">
    <property type="entry name" value="ACP-like"/>
    <property type="match status" value="3"/>
</dbReference>
<dbReference type="CDD" id="cd19540">
    <property type="entry name" value="LCL_NRPS-like"/>
    <property type="match status" value="2"/>
</dbReference>
<dbReference type="InterPro" id="IPR020845">
    <property type="entry name" value="AMP-binding_CS"/>
</dbReference>
<dbReference type="PANTHER" id="PTHR45527:SF1">
    <property type="entry name" value="FATTY ACID SYNTHASE"/>
    <property type="match status" value="1"/>
</dbReference>
<dbReference type="GO" id="GO:0031177">
    <property type="term" value="F:phosphopantetheine binding"/>
    <property type="evidence" value="ECO:0007669"/>
    <property type="project" value="InterPro"/>
</dbReference>
<dbReference type="InterPro" id="IPR001242">
    <property type="entry name" value="Condensation_dom"/>
</dbReference>
<dbReference type="NCBIfam" id="TIGR01733">
    <property type="entry name" value="AA-adenyl-dom"/>
    <property type="match status" value="4"/>
</dbReference>
<evidence type="ECO:0000256" key="4">
    <source>
        <dbReference type="ARBA" id="ARBA00022553"/>
    </source>
</evidence>
<proteinExistence type="inferred from homology"/>
<dbReference type="Pfam" id="PF00975">
    <property type="entry name" value="Thioesterase"/>
    <property type="match status" value="1"/>
</dbReference>
<dbReference type="InterPro" id="IPR000873">
    <property type="entry name" value="AMP-dep_synth/lig_dom"/>
</dbReference>
<dbReference type="CDD" id="cd19544">
    <property type="entry name" value="E-C_NRPS"/>
    <property type="match status" value="2"/>
</dbReference>
<dbReference type="EMBL" id="JADBEB010000001">
    <property type="protein sequence ID" value="MBE1489180.1"/>
    <property type="molecule type" value="Genomic_DNA"/>
</dbReference>
<dbReference type="SMART" id="SM00823">
    <property type="entry name" value="PKS_PP"/>
    <property type="match status" value="4"/>
</dbReference>
<dbReference type="InterPro" id="IPR006162">
    <property type="entry name" value="Ppantetheine_attach_site"/>
</dbReference>
<dbReference type="InterPro" id="IPR020806">
    <property type="entry name" value="PKS_PP-bd"/>
</dbReference>
<dbReference type="InterPro" id="IPR001031">
    <property type="entry name" value="Thioesterase"/>
</dbReference>
<dbReference type="GO" id="GO:0072330">
    <property type="term" value="P:monocarboxylic acid biosynthetic process"/>
    <property type="evidence" value="ECO:0007669"/>
    <property type="project" value="UniProtKB-ARBA"/>
</dbReference>
<dbReference type="Pfam" id="PF00550">
    <property type="entry name" value="PP-binding"/>
    <property type="match status" value="4"/>
</dbReference>
<dbReference type="GO" id="GO:0044550">
    <property type="term" value="P:secondary metabolite biosynthetic process"/>
    <property type="evidence" value="ECO:0007669"/>
    <property type="project" value="UniProtKB-ARBA"/>
</dbReference>
<dbReference type="Pfam" id="PF00668">
    <property type="entry name" value="Condensation"/>
    <property type="match status" value="4"/>
</dbReference>
<dbReference type="InterPro" id="IPR009081">
    <property type="entry name" value="PP-bd_ACP"/>
</dbReference>
<dbReference type="Gene3D" id="3.40.50.1820">
    <property type="entry name" value="alpha/beta hydrolase"/>
    <property type="match status" value="1"/>
</dbReference>
<dbReference type="GO" id="GO:0005737">
    <property type="term" value="C:cytoplasm"/>
    <property type="evidence" value="ECO:0007669"/>
    <property type="project" value="TreeGrafter"/>
</dbReference>
<dbReference type="Gene3D" id="2.30.38.10">
    <property type="entry name" value="Luciferase, Domain 3"/>
    <property type="match status" value="4"/>
</dbReference>
<dbReference type="SUPFAM" id="SSF56801">
    <property type="entry name" value="Acetyl-CoA synthetase-like"/>
    <property type="match status" value="4"/>
</dbReference>
<dbReference type="FunFam" id="1.10.1200.10:FF:000005">
    <property type="entry name" value="Nonribosomal peptide synthetase 1"/>
    <property type="match status" value="2"/>
</dbReference>
<dbReference type="PANTHER" id="PTHR45527">
    <property type="entry name" value="NONRIBOSOMAL PEPTIDE SYNTHETASE"/>
    <property type="match status" value="1"/>
</dbReference>
<organism evidence="6 7">
    <name type="scientific">Plantactinospora soyae</name>
    <dbReference type="NCBI Taxonomy" id="1544732"/>
    <lineage>
        <taxon>Bacteria</taxon>
        <taxon>Bacillati</taxon>
        <taxon>Actinomycetota</taxon>
        <taxon>Actinomycetes</taxon>
        <taxon>Micromonosporales</taxon>
        <taxon>Micromonosporaceae</taxon>
        <taxon>Plantactinospora</taxon>
    </lineage>
</organism>
<dbReference type="PROSITE" id="PS00455">
    <property type="entry name" value="AMP_BINDING"/>
    <property type="match status" value="4"/>
</dbReference>
<dbReference type="Gene3D" id="3.30.300.30">
    <property type="match status" value="4"/>
</dbReference>
<dbReference type="InterPro" id="IPR029058">
    <property type="entry name" value="AB_hydrolase_fold"/>
</dbReference>
<dbReference type="NCBIfam" id="NF003417">
    <property type="entry name" value="PRK04813.1"/>
    <property type="match status" value="4"/>
</dbReference>
<dbReference type="Proteomes" id="UP000649753">
    <property type="component" value="Unassembled WGS sequence"/>
</dbReference>
<dbReference type="FunFam" id="3.30.559.10:FF:000012">
    <property type="entry name" value="Non-ribosomal peptide synthetase"/>
    <property type="match status" value="1"/>
</dbReference>
<dbReference type="Gene3D" id="3.30.559.30">
    <property type="entry name" value="Nonribosomal peptide synthetase, condensation domain"/>
    <property type="match status" value="4"/>
</dbReference>
<dbReference type="Gene3D" id="3.30.559.10">
    <property type="entry name" value="Chloramphenicol acetyltransferase-like domain"/>
    <property type="match status" value="4"/>
</dbReference>
<dbReference type="SMART" id="SM00824">
    <property type="entry name" value="PKS_TE"/>
    <property type="match status" value="1"/>
</dbReference>
<dbReference type="InterPro" id="IPR020802">
    <property type="entry name" value="TesA-like"/>
</dbReference>
<dbReference type="InterPro" id="IPR025110">
    <property type="entry name" value="AMP-bd_C"/>
</dbReference>
<dbReference type="GO" id="GO:0043041">
    <property type="term" value="P:amino acid activation for nonribosomal peptide biosynthetic process"/>
    <property type="evidence" value="ECO:0007669"/>
    <property type="project" value="TreeGrafter"/>
</dbReference>
<dbReference type="PROSITE" id="PS00012">
    <property type="entry name" value="PHOSPHOPANTETHEINE"/>
    <property type="match status" value="4"/>
</dbReference>
<dbReference type="GO" id="GO:0008610">
    <property type="term" value="P:lipid biosynthetic process"/>
    <property type="evidence" value="ECO:0007669"/>
    <property type="project" value="UniProtKB-ARBA"/>
</dbReference>
<accession>A0A927QYF9</accession>
<evidence type="ECO:0000256" key="3">
    <source>
        <dbReference type="ARBA" id="ARBA00022450"/>
    </source>
</evidence>
<dbReference type="FunFam" id="1.10.1200.10:FF:000016">
    <property type="entry name" value="Non-ribosomal peptide synthase"/>
    <property type="match status" value="2"/>
</dbReference>
<dbReference type="CDD" id="cd05930">
    <property type="entry name" value="A_NRPS"/>
    <property type="match status" value="3"/>
</dbReference>
<dbReference type="FunFam" id="3.40.50.12780:FF:000012">
    <property type="entry name" value="Non-ribosomal peptide synthetase"/>
    <property type="match status" value="2"/>
</dbReference>
<dbReference type="InterPro" id="IPR010071">
    <property type="entry name" value="AA_adenyl_dom"/>
</dbReference>
<keyword evidence="4" id="KW-0597">Phosphoprotein</keyword>
<feature type="domain" description="Carrier" evidence="5">
    <location>
        <begin position="3125"/>
        <end position="3199"/>
    </location>
</feature>
<dbReference type="GO" id="GO:0003824">
    <property type="term" value="F:catalytic activity"/>
    <property type="evidence" value="ECO:0007669"/>
    <property type="project" value="InterPro"/>
</dbReference>
<feature type="domain" description="Carrier" evidence="5">
    <location>
        <begin position="991"/>
        <end position="1065"/>
    </location>
</feature>
<protein>
    <submittedName>
        <fullName evidence="6">Amino acid adenylation domain-containing protein</fullName>
    </submittedName>
</protein>
<dbReference type="Gene3D" id="3.40.50.980">
    <property type="match status" value="8"/>
</dbReference>
<dbReference type="CDD" id="cd17643">
    <property type="entry name" value="A_NRPS_Cytc1-like"/>
    <property type="match status" value="1"/>
</dbReference>
<dbReference type="FunFam" id="3.40.50.980:FF:000001">
    <property type="entry name" value="Non-ribosomal peptide synthetase"/>
    <property type="match status" value="4"/>
</dbReference>
<evidence type="ECO:0000313" key="6">
    <source>
        <dbReference type="EMBL" id="MBE1489180.1"/>
    </source>
</evidence>
<feature type="domain" description="Carrier" evidence="5">
    <location>
        <begin position="4204"/>
        <end position="4278"/>
    </location>
</feature>
<evidence type="ECO:0000313" key="7">
    <source>
        <dbReference type="Proteomes" id="UP000649753"/>
    </source>
</evidence>
<comment type="cofactor">
    <cofactor evidence="1">
        <name>pantetheine 4'-phosphate</name>
        <dbReference type="ChEBI" id="CHEBI:47942"/>
    </cofactor>
</comment>
<dbReference type="PROSITE" id="PS50075">
    <property type="entry name" value="CARRIER"/>
    <property type="match status" value="4"/>
</dbReference>
<dbReference type="SUPFAM" id="SSF52777">
    <property type="entry name" value="CoA-dependent acyltransferases"/>
    <property type="match status" value="8"/>
</dbReference>
<dbReference type="Pfam" id="PF13193">
    <property type="entry name" value="AMP-binding_C"/>
    <property type="match status" value="4"/>
</dbReference>
<name>A0A927QYF9_9ACTN</name>
<keyword evidence="3" id="KW-0596">Phosphopantetheine</keyword>
<dbReference type="SUPFAM" id="SSF47336">
    <property type="entry name" value="ACP-like"/>
    <property type="match status" value="4"/>
</dbReference>
<dbReference type="InterPro" id="IPR023213">
    <property type="entry name" value="CAT-like_dom_sf"/>
</dbReference>
<evidence type="ECO:0000259" key="5">
    <source>
        <dbReference type="PROSITE" id="PS50075"/>
    </source>
</evidence>
<comment type="caution">
    <text evidence="6">The sequence shown here is derived from an EMBL/GenBank/DDBJ whole genome shotgun (WGS) entry which is preliminary data.</text>
</comment>
<dbReference type="InterPro" id="IPR036736">
    <property type="entry name" value="ACP-like_sf"/>
</dbReference>
<dbReference type="FunFam" id="3.30.300.30:FF:000010">
    <property type="entry name" value="Enterobactin synthetase component F"/>
    <property type="match status" value="4"/>
</dbReference>
<keyword evidence="7" id="KW-1185">Reference proteome</keyword>
<feature type="domain" description="Carrier" evidence="5">
    <location>
        <begin position="2063"/>
        <end position="2138"/>
    </location>
</feature>
<dbReference type="Pfam" id="PF00501">
    <property type="entry name" value="AMP-binding"/>
    <property type="match status" value="4"/>
</dbReference>
<sequence length="4527" mass="485596">MIPLSFAQRRLWFLSQLEGPSPLYNIPLVLRLDGTLDVPALQAALRDVIVRHESLRTVFPAADGEPYQRILDPDEFDWQLQVHRVGPAGLAQAMTEAKQYAFDLSAEVPIRAWLFQSGSTAEADEYVLVLVTHHIASDGWSMTPLGRDLSVAYAARLEGGAPRWDALPVQYADYALWQRELLGEESDPESVLSTQLAYWRRTLAGAPEELTLPYDRPRPAVASHRGHLVPLRVPAEVHQRLVQLARAERVTAFMVLQSAVAVLLSRLGAGTDIPIGFPVAGRTDPALDDLVGFFVNTLVVRTDLSGDPRFVEVLGRVRQASLGALEHQDVPFERLVEELSPTRSLARHPLFQVLLTLQNNERGAFDLPEAQAGGKPSLIRSTTSARFDLDLDVTEMFDAGGRPAGLRGSLTVAADLFDVSAAQRLVAWFVRVLTTVTTDARMRLHEVDLLDARQREQVLVEWNDAATGEVDATVVELFAQQVARHPDAVAVTTDGQGLSYAELDLAANRLARQLTARGVGAESVVAVLMERGIDVVVALLAVLKAGAAYLPVDPQTPAQRVAFMVADSGAECVLTSMACASLVTAPVPVMADSVPVVADSVPVLVVDEPAVAAELAGLDGEPPSGVGPLPDNPAYVIYTSGSTGRPKGVAVTHRGAVGLLTSMRELFDTGSEDVWSCFHSFAFDVSVWELWGALTHGGRLVVVPLAVSRSPEEFAALLARERVTVLSQTPSAFYQLLAAENFQLGALRWVLLAGEALDPTRLDAWWARQREGGPRLVNMYGPTETIVYCTQRPSVIGDRGSVLGRGFAGLSMFVLDGGLRPVPPGVVGELYVAGVQLARGYAGRVGLTAERFVACPFGSGERMYRTGDLVRWTVDGQMVFAGRADDQVKIRGFRIEPGEIEAVLQLHPQVTQAAVTVREDVPGDRRLVAYVIPTDVDTAQLRNFVRERLLDHMTPAAIVALDRLPLTVNGKLDRRGLPAPDYAAGAGRGRKPVNETEAVLCDMFAQMLGLDSVGVDDDFFALGGHSLLAVRLVSRLQAQGVPVSVRALFEAPTPAGLARAATAESTVVPANAIPPGSRRITADMLPLVALSDAEVARVVAGVDGGALNVADVYPLAPLQEGMLFHHLMAADGGRDPYLTVSVLQFDSRARLDTLVEALQRIVDRHEIYRTGVVWEGLPEPVQVVWRQVTLPVTTHVLGDAPADPVAALVERAGSVMDLGRPPLMDVHVAPVADGRWLGLLRMHHMVQDQQGMEVLLGELWAILTGRADELAAALPFRNFVAQARSVPREEHERFFADLLGDVTEPTAPYGLMDVRGDGMTSRAAELPVPREVVDRLRETARRSGVSMATVLHVAWARVLSVVSGRDDVIFGTVLFGRMNAGAGADRVVGPFINTLPVRVRTGRVGVRVAVEQMRVQLAALLEHEHAPLAVAQQASGVAENTPLFTSLFNYRYRARGEAGRERAIDGIRSLYFKERTNFPLAMSVNDLDDAGLSLTVQAVEPVDPYAVGRLLCTTMEHLATALAVDGPDTPLHDIDTLDPQQREQVLELWNDTGSELPGDSFLDVFEARVGSTPDATAVVADGLELSYRELNARANRLARSLTERSVGPERVVALVLPRSAEFVTAVLAVWKAGGAYLPVDPELPRARIEFLLRDAGAVLAVTRQVDGGTFEDGVPHLVVDDPELSARYSDADVPDVDRVGDRSAYLLYTSGTTGTPKGVLVTHTGVVNLVRWTIRDCGLGPGDRILQRTSLSFDAAVWELFATLASGATLVLAPAGADRDPAALVRLVAEHDITVLQVVPTLLQLLADEPGWSDCDTLRLLFCGGEPLHAELCHRSWDLRRAGPVPVWNVYGPTECAVDAVAHRLDPAQRSGPVPIGRPVSNTDLYVLDRSLRPVPVGVTGELYLAGAGVARGYAGRVGLTAQRFVASPFGSGRRMYRTGDLVTWTSDGQLVFQGRADEQLKIRGFRVEPGEVEAVLRAHPQVVQAAVIPREDVPGDKRLTAYVVPAEGESPDDLRGYAGQRLPDYMVPSAVVLLDRLPLTVNGKLDRRALPAPDYSAGVGRGPSSVREEILCAVFAQVLGLDSVGVDDDFFALGGHSLLAVRLVSRVRVVLDVEVPLRVLFDVPTPARLAGRLAASGVGRARLAVRAGVRPQRVALSFAQQRLWFLDRLEGPSPTYNIPMVGRLGGALDVPALRAALRDVIGRHESLRTVFPVADGEPYQRILEPHEVDWELPLRRVGPDELSEAVSEATRYAFDLAVEVPIRAWLFQSAADEYVLVLVTHHIASDGWSMAPLGRDVSIAYAARLRGVAPRWGALPVQYADFALWQRELLGQESDPDSVLSTQLAYWRQVLAGAPEELALPYDRPRPAVASHRGHLVPLRVPAEVHQRLVQLARAERVTAFMVLQSALAVLLSRLGAGTDIPIGFPVAGRTDPALDDLVGFFVNTLVVRTDLSGDPTFVEVLGRVRQASLGALEHQDVPFERLVEELTPTRSLARHPLFQVMLTLQNVERGVVDLPEARDRNRSVLPAGSSSTAVARFDLEVAASESFDEHGRPAGLLGSVTVAADLFDESTVQRLATWFVRVLDAVCGAAQLRLREVDLLDAGQRDQVLVEWNDTAVGGVEATALELFERQVAAVPDAVAVVDGDVRLTYAELAVRASRVAEHLRGLGVGAGSLVAVVMGRGIDVVVALLGVWKAGAAYVPLDPEYPAQRVGFVLADSGAAAVLTSAACESLVAGVVPAGVPVTVVDEPGMAARLSGLDGEVRSGGLLPDALAYVMYTSGSTGVPKGVGVTHAGLANYVVWAAGAYVTVGGAPLHSSLAFDLTVTSVLVPLVSGSVVVVDRVGGVAGLTGLLVGGRGFGLVKVVPAHAALLVGERVGVDVGSWVVGGEALPGSLVRGLLAVSAGSVVVNEYGPTEAVVGCCVFEVSGDWSGEVVPIGRPIANMRLYVLDDALSPLPPGVAGELYIAGVQLARGYVGRAGLTAERFVACPFESGRRMYRTGDLAKWVPGGQLVFLGRVDEQVKVRGFRIEPGEIEAVLTSHPQVDRAAVVVREDTAGDRRLVAYTVTDADPDDVVGYVAQRLPEYMVPAAVVVLDELPLTVNGKLDRRALPAPDFGVGAGGGRAPASVREEILCAVFAEVLGVDLVGVDDDFFRLGGHSLLAVRLVERLRRRGVSVSVRALFEAPTPAGLAGAVVVDQVVVPENLIPQDAERITADMLPLVELSDAEVEVIVGGVGGGAGNVADVYPLAPLQEGLLFHHLMAADGGKDPYVNVLVLEFDSRGRFDGFAGALQRVIDRHDIYRTAVVWEGLPEPVQVVWRRAVLPVITVVLDDELVDPVAGLVQRVGSVMDLGRPPLMDLHVAETGDGRWLGLLRMHHMVLDHQGLDVLMHELGAILTGRGDELATALPFRNFVAQARSVAREAHERFFAGLLGDVTEPTAPYGLMDVRGDGAQTVSGDVPVPQEVVDRLREVGRRLGVSTATVLHVAWARVLAVLSGRDDVVFGTVLFGRMNAGAGADRVVGPFINTLPVRVQTGQVGVRTAIEEMRAQLAALLEHEHAPLAVAQQASGIADNVPLFTSLFNYRFIARESDRQPDQAIGGIRTLFGEVRNNYPLTMSVNDVDTGELSLTTLAVDPVDPYAVGRLLCTTLEHLVDALYDEPGIPLRTVEVLDAPQRHQLLVEWNDTAAESPGGLLPEQFLRQVAQHPDAVAVVADGTEVSYRELDAASTRLARYLAGRGVGVESVVGLCLPRGVQMITAILAVWRAGAAYLPVDPQMPAERVAFMLADAGVHVVLACRDELGEAAERMADAFAGVAVAWLDDPQPLPDDVALPPADPAGLAYVIYTSGSTGSPKGVAVTHGSLANYVRSVSSRLGWGGVGVRYGLLQPQVTDLGNTVVFTSLVSGGVLHVLDPEVVIDPEAVAGYLAEHRIDHVKVVPSHLMALSAVAGAERVLPSGSLVLGGEAAPAGWVTALVEAAGNRPVFNHYGPTETTIGVATARLSTGPVVPIGTPIANTRLFVLDVALSPVPPGVVGELYVAGVQLARGYVGRAAMTAERFVACPFESGRRMYRTGDLARWAADGQVVFVGRADEQVKVRGFRIEPGEVEAVLRGHPQVGQAVVVVREDVPGDRRLIAYVVPEDVEDWTPGTVREYTARRLPEYMVPATIVTLDQLPLTTAGKLDRRALPTPEYGRAEEPVLAARLGPTTALELVLCEVFADVLGVPEVRVDDNFFRLGGHSLLVVTLIARLRRRGVSLAAREVFAAPTVAGLISRMSLSSVRDSLDTVLPIRPQGSRPPFFCVHPGGGLSWCYMPLARFVPDDQPLYGLQAPGLDGDSPLFGSVKEMAASYIEQIRVLQPTGPYHLIGFSFGGIAAHEIAVQLQDAGEVVAALVVMDTYPSVPRDSFAREVPAVPHEDTDAELDDLAAKLRAENGALLGGMSDEELRRGVRVGRNNIEIKRQHRLGVFEQDLLLFVAEDARARDFGGHLWESYARGKITEVDLPCTHTNMVQPDMLGRVWAAVAAWRQA</sequence>